<reference evidence="2 3" key="1">
    <citation type="journal article" date="2021" name="Elife">
        <title>Chloroplast acquisition without the gene transfer in kleptoplastic sea slugs, Plakobranchus ocellatus.</title>
        <authorList>
            <person name="Maeda T."/>
            <person name="Takahashi S."/>
            <person name="Yoshida T."/>
            <person name="Shimamura S."/>
            <person name="Takaki Y."/>
            <person name="Nagai Y."/>
            <person name="Toyoda A."/>
            <person name="Suzuki Y."/>
            <person name="Arimoto A."/>
            <person name="Ishii H."/>
            <person name="Satoh N."/>
            <person name="Nishiyama T."/>
            <person name="Hasebe M."/>
            <person name="Maruyama T."/>
            <person name="Minagawa J."/>
            <person name="Obokata J."/>
            <person name="Shigenobu S."/>
        </authorList>
    </citation>
    <scope>NUCLEOTIDE SEQUENCE [LARGE SCALE GENOMIC DNA]</scope>
</reference>
<sequence length="80" mass="8685">MRSLRARLRKKSPREVRGLRSHTNETVGRSHGEPPEPEPLPSNPAQNAIGGVGGTVNNETALRSAGIFVLRFRASFIPAL</sequence>
<name>A0AAV4CR66_9GAST</name>
<accession>A0AAV4CR66</accession>
<evidence type="ECO:0000256" key="1">
    <source>
        <dbReference type="SAM" id="MobiDB-lite"/>
    </source>
</evidence>
<keyword evidence="3" id="KW-1185">Reference proteome</keyword>
<gene>
    <name evidence="2" type="ORF">PoB_006088700</name>
</gene>
<comment type="caution">
    <text evidence="2">The sequence shown here is derived from an EMBL/GenBank/DDBJ whole genome shotgun (WGS) entry which is preliminary data.</text>
</comment>
<evidence type="ECO:0000313" key="2">
    <source>
        <dbReference type="EMBL" id="GFO34382.1"/>
    </source>
</evidence>
<organism evidence="2 3">
    <name type="scientific">Plakobranchus ocellatus</name>
    <dbReference type="NCBI Taxonomy" id="259542"/>
    <lineage>
        <taxon>Eukaryota</taxon>
        <taxon>Metazoa</taxon>
        <taxon>Spiralia</taxon>
        <taxon>Lophotrochozoa</taxon>
        <taxon>Mollusca</taxon>
        <taxon>Gastropoda</taxon>
        <taxon>Heterobranchia</taxon>
        <taxon>Euthyneura</taxon>
        <taxon>Panpulmonata</taxon>
        <taxon>Sacoglossa</taxon>
        <taxon>Placobranchoidea</taxon>
        <taxon>Plakobranchidae</taxon>
        <taxon>Plakobranchus</taxon>
    </lineage>
</organism>
<feature type="region of interest" description="Disordered" evidence="1">
    <location>
        <begin position="1"/>
        <end position="56"/>
    </location>
</feature>
<feature type="compositionally biased region" description="Basic residues" evidence="1">
    <location>
        <begin position="1"/>
        <end position="12"/>
    </location>
</feature>
<dbReference type="EMBL" id="BLXT01006896">
    <property type="protein sequence ID" value="GFO34382.1"/>
    <property type="molecule type" value="Genomic_DNA"/>
</dbReference>
<protein>
    <submittedName>
        <fullName evidence="2">Uncharacterized protein</fullName>
    </submittedName>
</protein>
<dbReference type="AlphaFoldDB" id="A0AAV4CR66"/>
<proteinExistence type="predicted"/>
<dbReference type="Proteomes" id="UP000735302">
    <property type="component" value="Unassembled WGS sequence"/>
</dbReference>
<evidence type="ECO:0000313" key="3">
    <source>
        <dbReference type="Proteomes" id="UP000735302"/>
    </source>
</evidence>